<dbReference type="SMART" id="SM00490">
    <property type="entry name" value="HELICc"/>
    <property type="match status" value="1"/>
</dbReference>
<dbReference type="GO" id="GO:0003724">
    <property type="term" value="F:RNA helicase activity"/>
    <property type="evidence" value="ECO:0007669"/>
    <property type="project" value="TreeGrafter"/>
</dbReference>
<dbReference type="Gene3D" id="3.40.50.300">
    <property type="entry name" value="P-loop containing nucleotide triphosphate hydrolases"/>
    <property type="match status" value="2"/>
</dbReference>
<dbReference type="PANTHER" id="PTHR47959:SF13">
    <property type="entry name" value="ATP-DEPENDENT RNA HELICASE RHLE"/>
    <property type="match status" value="1"/>
</dbReference>
<accession>A0A151LVX3</accession>
<dbReference type="InterPro" id="IPR050079">
    <property type="entry name" value="DEAD_box_RNA_helicase"/>
</dbReference>
<evidence type="ECO:0000256" key="1">
    <source>
        <dbReference type="ARBA" id="ARBA00022741"/>
    </source>
</evidence>
<feature type="region of interest" description="Disordered" evidence="5">
    <location>
        <begin position="1"/>
        <end position="32"/>
    </location>
</feature>
<evidence type="ECO:0000256" key="2">
    <source>
        <dbReference type="ARBA" id="ARBA00022801"/>
    </source>
</evidence>
<evidence type="ECO:0000313" key="9">
    <source>
        <dbReference type="Proteomes" id="UP000076004"/>
    </source>
</evidence>
<feature type="compositionally biased region" description="Acidic residues" evidence="5">
    <location>
        <begin position="1"/>
        <end position="17"/>
    </location>
</feature>
<evidence type="ECO:0000256" key="3">
    <source>
        <dbReference type="ARBA" id="ARBA00022806"/>
    </source>
</evidence>
<dbReference type="Pfam" id="PF00271">
    <property type="entry name" value="Helicase_C"/>
    <property type="match status" value="1"/>
</dbReference>
<evidence type="ECO:0000256" key="5">
    <source>
        <dbReference type="SAM" id="MobiDB-lite"/>
    </source>
</evidence>
<organism evidence="8 9">
    <name type="scientific">Plasmodium gaboni</name>
    <dbReference type="NCBI Taxonomy" id="647221"/>
    <lineage>
        <taxon>Eukaryota</taxon>
        <taxon>Sar</taxon>
        <taxon>Alveolata</taxon>
        <taxon>Apicomplexa</taxon>
        <taxon>Aconoidasida</taxon>
        <taxon>Haemosporida</taxon>
        <taxon>Plasmodiidae</taxon>
        <taxon>Plasmodium</taxon>
        <taxon>Plasmodium (Laverania)</taxon>
    </lineage>
</organism>
<dbReference type="GeneID" id="29774685"/>
<keyword evidence="3 8" id="KW-0347">Helicase</keyword>
<dbReference type="GO" id="GO:0005524">
    <property type="term" value="F:ATP binding"/>
    <property type="evidence" value="ECO:0007669"/>
    <property type="project" value="UniProtKB-KW"/>
</dbReference>
<name>A0A151LVX3_9APIC</name>
<dbReference type="CDD" id="cd00268">
    <property type="entry name" value="DEADc"/>
    <property type="match status" value="1"/>
</dbReference>
<keyword evidence="1" id="KW-0547">Nucleotide-binding</keyword>
<dbReference type="PROSITE" id="PS51192">
    <property type="entry name" value="HELICASE_ATP_BIND_1"/>
    <property type="match status" value="1"/>
</dbReference>
<proteinExistence type="predicted"/>
<dbReference type="InterPro" id="IPR011545">
    <property type="entry name" value="DEAD/DEAH_box_helicase_dom"/>
</dbReference>
<comment type="caution">
    <text evidence="8">The sequence shown here is derived from an EMBL/GenBank/DDBJ whole genome shotgun (WGS) entry which is preliminary data.</text>
</comment>
<dbReference type="KEGG" id="pgab:PGSY75_0321600"/>
<dbReference type="PANTHER" id="PTHR47959">
    <property type="entry name" value="ATP-DEPENDENT RNA HELICASE RHLE-RELATED"/>
    <property type="match status" value="1"/>
</dbReference>
<feature type="domain" description="Helicase ATP-binding" evidence="6">
    <location>
        <begin position="298"/>
        <end position="496"/>
    </location>
</feature>
<dbReference type="InterPro" id="IPR044742">
    <property type="entry name" value="DEAD/DEAH_RhlB"/>
</dbReference>
<dbReference type="Proteomes" id="UP000076004">
    <property type="component" value="Chromosome 3"/>
</dbReference>
<dbReference type="GO" id="GO:0005829">
    <property type="term" value="C:cytosol"/>
    <property type="evidence" value="ECO:0007669"/>
    <property type="project" value="TreeGrafter"/>
</dbReference>
<dbReference type="InterPro" id="IPR001650">
    <property type="entry name" value="Helicase_C-like"/>
</dbReference>
<evidence type="ECO:0000259" key="6">
    <source>
        <dbReference type="PROSITE" id="PS51192"/>
    </source>
</evidence>
<dbReference type="GO" id="GO:0003676">
    <property type="term" value="F:nucleic acid binding"/>
    <property type="evidence" value="ECO:0007669"/>
    <property type="project" value="InterPro"/>
</dbReference>
<dbReference type="EMBL" id="LVLB01000004">
    <property type="protein sequence ID" value="KYO03327.1"/>
    <property type="molecule type" value="Genomic_DNA"/>
</dbReference>
<reference evidence="8 9" key="1">
    <citation type="journal article" date="2016" name="Nat. Commun.">
        <title>Genomes of cryptic chimpanzee Plasmodium species reveal key evolutionary events leading to human malaria.</title>
        <authorList>
            <person name="Sundararaman S.A."/>
            <person name="Plenderleith L.J."/>
            <person name="Liu W."/>
            <person name="Loy D.E."/>
            <person name="Learn G.H."/>
            <person name="Li Y."/>
            <person name="Shaw K.S."/>
            <person name="Ayouba A."/>
            <person name="Peeters M."/>
            <person name="Speede S."/>
            <person name="Shaw G.M."/>
            <person name="Bushman F.D."/>
            <person name="Brisson D."/>
            <person name="Rayner J.C."/>
            <person name="Sharp P.M."/>
            <person name="Hahn B.H."/>
        </authorList>
    </citation>
    <scope>NUCLEOTIDE SEQUENCE [LARGE SCALE GENOMIC DNA]</scope>
    <source>
        <strain evidence="8 9">SY75</strain>
    </source>
</reference>
<dbReference type="InterPro" id="IPR014001">
    <property type="entry name" value="Helicase_ATP-bd"/>
</dbReference>
<dbReference type="VEuPathDB" id="PlasmoDB:PGSY75_0321600"/>
<protein>
    <submittedName>
        <fullName evidence="8">Putative ATP-dependent RNA helicase</fullName>
    </submittedName>
</protein>
<dbReference type="AlphaFoldDB" id="A0A151LVX3"/>
<sequence length="744" mass="88321">MNDSDEEKYFEEDDNEEEKLNSNAKNEDMTNEEHMDTLEEFMLEINKVIEEEKKKEEEDLESHEYNNFYNNNNNNNNNNLINKRNKDVKNFKDNILIDTSKNDNTKYRLYDNSLDDNDVTADIYEYLEKQKEICDMELKRKRKKSGELEYNDIENIYIDNDKTLDDRKIKKRKEKYNEYDIDDEKELLQQRYKYDYYNDDDNNDDNNNDVILDDINYNNIHIEEFEKNIFVIDENVSSFTLEESVEYKKKNNIISMGFNIPKPIYSLLQIKNLIDNNVLQKIYDTYINTLLPIQSMVIPIFLSGRDHIVTSNACTGKTLSYMISLIIHLMHYKKRRKNDIYDINKKEKKDSEEKKKHNNYSNSSTHALILTPTRELCIQIYNDINKICSNKLKTCVLCSGMDYKKIYDDIKKETDIIICCVKTLISFINKKYLSLVDVKYIIIDEFDILFSKQYVHMVTSVLKNIRTDSIKGMFSSIVSEPMYELIKPYLNKKYITLKIENKYSTINQKFYILQESSKYNYLINNIKKFYSRGQGFIFCNSKKNVILLYEKLKKEISLNYISFDFIYGDLLQTERIYKYEQLKNKQTNILITTDLMSIGIDLINLNFVINYDCPSDIYIYMHRTGRCCSIDNAGEAITFILPSEKKMAYLIYDHLKNKKQKIDEELENFVLQNNLNNDIQIKSYKRKMNKSILNMPLKNILNTSSVDANNINKENNLFVKKQNSTKKLNMISPDDVLSSSEEDE</sequence>
<dbReference type="PROSITE" id="PS51194">
    <property type="entry name" value="HELICASE_CTER"/>
    <property type="match status" value="1"/>
</dbReference>
<keyword evidence="4" id="KW-0067">ATP-binding</keyword>
<dbReference type="RefSeq" id="XP_018643649.1">
    <property type="nucleotide sequence ID" value="XM_018784066.1"/>
</dbReference>
<keyword evidence="2" id="KW-0378">Hydrolase</keyword>
<gene>
    <name evidence="8" type="ORF">PGSY75_0321600</name>
</gene>
<dbReference type="SUPFAM" id="SSF52540">
    <property type="entry name" value="P-loop containing nucleoside triphosphate hydrolases"/>
    <property type="match status" value="1"/>
</dbReference>
<evidence type="ECO:0000259" key="7">
    <source>
        <dbReference type="PROSITE" id="PS51194"/>
    </source>
</evidence>
<dbReference type="Pfam" id="PF00270">
    <property type="entry name" value="DEAD"/>
    <property type="match status" value="1"/>
</dbReference>
<feature type="domain" description="Helicase C-terminal" evidence="7">
    <location>
        <begin position="525"/>
        <end position="670"/>
    </location>
</feature>
<evidence type="ECO:0000313" key="8">
    <source>
        <dbReference type="EMBL" id="KYO03327.1"/>
    </source>
</evidence>
<dbReference type="VEuPathDB" id="PlasmoDB:PGABG01_0321000"/>
<dbReference type="GO" id="GO:0016787">
    <property type="term" value="F:hydrolase activity"/>
    <property type="evidence" value="ECO:0007669"/>
    <property type="project" value="UniProtKB-KW"/>
</dbReference>
<dbReference type="SMART" id="SM00487">
    <property type="entry name" value="DEXDc"/>
    <property type="match status" value="1"/>
</dbReference>
<dbReference type="CDD" id="cd18787">
    <property type="entry name" value="SF2_C_DEAD"/>
    <property type="match status" value="1"/>
</dbReference>
<dbReference type="InterPro" id="IPR027417">
    <property type="entry name" value="P-loop_NTPase"/>
</dbReference>
<evidence type="ECO:0000256" key="4">
    <source>
        <dbReference type="ARBA" id="ARBA00022840"/>
    </source>
</evidence>